<evidence type="ECO:0000313" key="1">
    <source>
        <dbReference type="EMBL" id="KAK8851045.1"/>
    </source>
</evidence>
<dbReference type="Proteomes" id="UP001390339">
    <property type="component" value="Unassembled WGS sequence"/>
</dbReference>
<protein>
    <submittedName>
        <fullName evidence="1">Uncharacterized protein</fullName>
    </submittedName>
</protein>
<sequence>MCTRRHHDLDAESIEPERCAEAKQNGEGFCQNMSQSDFRDVPLEKLEGQIWCSDCCIGESLNVKALSGTSIQIVKPEIERLSYKAKYEAFEGLLAHWEKEGKLDATCLLILRVTKSGYLKNREEAIRDEESWDLCYRLLEAALHDFLTKRDKLEG</sequence>
<name>A0ABR2HPL7_9PEZI</name>
<evidence type="ECO:0000313" key="2">
    <source>
        <dbReference type="Proteomes" id="UP001390339"/>
    </source>
</evidence>
<proteinExistence type="predicted"/>
<comment type="caution">
    <text evidence="1">The sequence shown here is derived from an EMBL/GenBank/DDBJ whole genome shotgun (WGS) entry which is preliminary data.</text>
</comment>
<organism evidence="1 2">
    <name type="scientific">Apiospora arundinis</name>
    <dbReference type="NCBI Taxonomy" id="335852"/>
    <lineage>
        <taxon>Eukaryota</taxon>
        <taxon>Fungi</taxon>
        <taxon>Dikarya</taxon>
        <taxon>Ascomycota</taxon>
        <taxon>Pezizomycotina</taxon>
        <taxon>Sordariomycetes</taxon>
        <taxon>Xylariomycetidae</taxon>
        <taxon>Amphisphaeriales</taxon>
        <taxon>Apiosporaceae</taxon>
        <taxon>Apiospora</taxon>
    </lineage>
</organism>
<reference evidence="1 2" key="1">
    <citation type="journal article" date="2024" name="IMA Fungus">
        <title>Apiospora arundinis, a panoply of carbohydrate-active enzymes and secondary metabolites.</title>
        <authorList>
            <person name="Sorensen T."/>
            <person name="Petersen C."/>
            <person name="Muurmann A.T."/>
            <person name="Christiansen J.V."/>
            <person name="Brundto M.L."/>
            <person name="Overgaard C.K."/>
            <person name="Boysen A.T."/>
            <person name="Wollenberg R.D."/>
            <person name="Larsen T.O."/>
            <person name="Sorensen J.L."/>
            <person name="Nielsen K.L."/>
            <person name="Sondergaard T.E."/>
        </authorList>
    </citation>
    <scope>NUCLEOTIDE SEQUENCE [LARGE SCALE GENOMIC DNA]</scope>
    <source>
        <strain evidence="1 2">AAU 773</strain>
    </source>
</reference>
<gene>
    <name evidence="1" type="ORF">PGQ11_013524</name>
</gene>
<keyword evidence="2" id="KW-1185">Reference proteome</keyword>
<dbReference type="EMBL" id="JAPCWZ010000009">
    <property type="protein sequence ID" value="KAK8851045.1"/>
    <property type="molecule type" value="Genomic_DNA"/>
</dbReference>
<accession>A0ABR2HPL7</accession>